<reference evidence="1 2" key="2">
    <citation type="journal article" date="2022" name="Mol. Ecol. Resour.">
        <title>The genomes of chicory, endive, great burdock and yacon provide insights into Asteraceae paleo-polyploidization history and plant inulin production.</title>
        <authorList>
            <person name="Fan W."/>
            <person name="Wang S."/>
            <person name="Wang H."/>
            <person name="Wang A."/>
            <person name="Jiang F."/>
            <person name="Liu H."/>
            <person name="Zhao H."/>
            <person name="Xu D."/>
            <person name="Zhang Y."/>
        </authorList>
    </citation>
    <scope>NUCLEOTIDE SEQUENCE [LARGE SCALE GENOMIC DNA]</scope>
    <source>
        <strain evidence="2">cv. Yunnan</strain>
        <tissue evidence="1">Leaves</tissue>
    </source>
</reference>
<sequence length="97" mass="11257">MSTLSFLSLPLAILTPTRLPSPSLSFSPPFDADDTPFASVRRRRYTVHIRAGVSSSKRAVIRIILLLWLQNLIQTFWIWNLISYWISLKLPKVFHEF</sequence>
<gene>
    <name evidence="1" type="ORF">L1987_11958</name>
</gene>
<reference evidence="2" key="1">
    <citation type="journal article" date="2022" name="Mol. Ecol. Resour.">
        <title>The genomes of chicory, endive, great burdock and yacon provide insights into Asteraceae palaeo-polyploidization history and plant inulin production.</title>
        <authorList>
            <person name="Fan W."/>
            <person name="Wang S."/>
            <person name="Wang H."/>
            <person name="Wang A."/>
            <person name="Jiang F."/>
            <person name="Liu H."/>
            <person name="Zhao H."/>
            <person name="Xu D."/>
            <person name="Zhang Y."/>
        </authorList>
    </citation>
    <scope>NUCLEOTIDE SEQUENCE [LARGE SCALE GENOMIC DNA]</scope>
    <source>
        <strain evidence="2">cv. Yunnan</strain>
    </source>
</reference>
<proteinExistence type="predicted"/>
<name>A0ACB9JEJ1_9ASTR</name>
<dbReference type="Proteomes" id="UP001056120">
    <property type="component" value="Linkage Group LG04"/>
</dbReference>
<comment type="caution">
    <text evidence="1">The sequence shown here is derived from an EMBL/GenBank/DDBJ whole genome shotgun (WGS) entry which is preliminary data.</text>
</comment>
<organism evidence="1 2">
    <name type="scientific">Smallanthus sonchifolius</name>
    <dbReference type="NCBI Taxonomy" id="185202"/>
    <lineage>
        <taxon>Eukaryota</taxon>
        <taxon>Viridiplantae</taxon>
        <taxon>Streptophyta</taxon>
        <taxon>Embryophyta</taxon>
        <taxon>Tracheophyta</taxon>
        <taxon>Spermatophyta</taxon>
        <taxon>Magnoliopsida</taxon>
        <taxon>eudicotyledons</taxon>
        <taxon>Gunneridae</taxon>
        <taxon>Pentapetalae</taxon>
        <taxon>asterids</taxon>
        <taxon>campanulids</taxon>
        <taxon>Asterales</taxon>
        <taxon>Asteraceae</taxon>
        <taxon>Asteroideae</taxon>
        <taxon>Heliantheae alliance</taxon>
        <taxon>Millerieae</taxon>
        <taxon>Smallanthus</taxon>
    </lineage>
</organism>
<keyword evidence="2" id="KW-1185">Reference proteome</keyword>
<dbReference type="EMBL" id="CM042021">
    <property type="protein sequence ID" value="KAI3818155.1"/>
    <property type="molecule type" value="Genomic_DNA"/>
</dbReference>
<accession>A0ACB9JEJ1</accession>
<evidence type="ECO:0000313" key="2">
    <source>
        <dbReference type="Proteomes" id="UP001056120"/>
    </source>
</evidence>
<evidence type="ECO:0000313" key="1">
    <source>
        <dbReference type="EMBL" id="KAI3818155.1"/>
    </source>
</evidence>
<protein>
    <submittedName>
        <fullName evidence="1">Uncharacterized protein</fullName>
    </submittedName>
</protein>